<feature type="compositionally biased region" description="Polar residues" evidence="1">
    <location>
        <begin position="37"/>
        <end position="48"/>
    </location>
</feature>
<dbReference type="AlphaFoldDB" id="A0A4Q9PI68"/>
<accession>A0A4Q9PI68</accession>
<keyword evidence="3" id="KW-1185">Reference proteome</keyword>
<sequence length="115" mass="13153">MTSVFSLNRHWPEAWRIFIRSDTYAARSDTRRPAAHSPSSIIRENRPQRSSICRQLHSSLAASQITSLRWTMIPQNIADLHMSQLRLAEQIRTTYDPVHRADALSGPRSSDGARK</sequence>
<evidence type="ECO:0000313" key="3">
    <source>
        <dbReference type="Proteomes" id="UP000292082"/>
    </source>
</evidence>
<evidence type="ECO:0000256" key="1">
    <source>
        <dbReference type="SAM" id="MobiDB-lite"/>
    </source>
</evidence>
<protein>
    <submittedName>
        <fullName evidence="2">Uncharacterized protein</fullName>
    </submittedName>
</protein>
<gene>
    <name evidence="2" type="ORF">BD310DRAFT_129269</name>
</gene>
<name>A0A4Q9PI68_9APHY</name>
<feature type="region of interest" description="Disordered" evidence="1">
    <location>
        <begin position="28"/>
        <end position="48"/>
    </location>
</feature>
<proteinExistence type="predicted"/>
<evidence type="ECO:0000313" key="2">
    <source>
        <dbReference type="EMBL" id="TBU53827.1"/>
    </source>
</evidence>
<dbReference type="Proteomes" id="UP000292082">
    <property type="component" value="Unassembled WGS sequence"/>
</dbReference>
<dbReference type="EMBL" id="ML145204">
    <property type="protein sequence ID" value="TBU53827.1"/>
    <property type="molecule type" value="Genomic_DNA"/>
</dbReference>
<reference evidence="2 3" key="1">
    <citation type="submission" date="2019-01" db="EMBL/GenBank/DDBJ databases">
        <title>Draft genome sequences of three monokaryotic isolates of the white-rot basidiomycete fungus Dichomitus squalens.</title>
        <authorList>
            <consortium name="DOE Joint Genome Institute"/>
            <person name="Lopez S.C."/>
            <person name="Andreopoulos B."/>
            <person name="Pangilinan J."/>
            <person name="Lipzen A."/>
            <person name="Riley R."/>
            <person name="Ahrendt S."/>
            <person name="Ng V."/>
            <person name="Barry K."/>
            <person name="Daum C."/>
            <person name="Grigoriev I.V."/>
            <person name="Hilden K.S."/>
            <person name="Makela M.R."/>
            <person name="de Vries R.P."/>
        </authorList>
    </citation>
    <scope>NUCLEOTIDE SEQUENCE [LARGE SCALE GENOMIC DNA]</scope>
    <source>
        <strain evidence="2 3">CBS 464.89</strain>
    </source>
</reference>
<organism evidence="2 3">
    <name type="scientific">Dichomitus squalens</name>
    <dbReference type="NCBI Taxonomy" id="114155"/>
    <lineage>
        <taxon>Eukaryota</taxon>
        <taxon>Fungi</taxon>
        <taxon>Dikarya</taxon>
        <taxon>Basidiomycota</taxon>
        <taxon>Agaricomycotina</taxon>
        <taxon>Agaricomycetes</taxon>
        <taxon>Polyporales</taxon>
        <taxon>Polyporaceae</taxon>
        <taxon>Dichomitus</taxon>
    </lineage>
</organism>